<reference evidence="1 2" key="1">
    <citation type="submission" date="2014-04" db="EMBL/GenBank/DDBJ databases">
        <authorList>
            <consortium name="DOE Joint Genome Institute"/>
            <person name="Kuo A."/>
            <person name="Gay G."/>
            <person name="Dore J."/>
            <person name="Kohler A."/>
            <person name="Nagy L.G."/>
            <person name="Floudas D."/>
            <person name="Copeland A."/>
            <person name="Barry K.W."/>
            <person name="Cichocki N."/>
            <person name="Veneault-Fourrey C."/>
            <person name="LaButti K."/>
            <person name="Lindquist E.A."/>
            <person name="Lipzen A."/>
            <person name="Lundell T."/>
            <person name="Morin E."/>
            <person name="Murat C."/>
            <person name="Sun H."/>
            <person name="Tunlid A."/>
            <person name="Henrissat B."/>
            <person name="Grigoriev I.V."/>
            <person name="Hibbett D.S."/>
            <person name="Martin F."/>
            <person name="Nordberg H.P."/>
            <person name="Cantor M.N."/>
            <person name="Hua S.X."/>
        </authorList>
    </citation>
    <scope>NUCLEOTIDE SEQUENCE [LARGE SCALE GENOMIC DNA]</scope>
    <source>
        <strain evidence="2">h7</strain>
    </source>
</reference>
<evidence type="ECO:0000313" key="1">
    <source>
        <dbReference type="EMBL" id="KIM45090.1"/>
    </source>
</evidence>
<gene>
    <name evidence="1" type="ORF">M413DRAFT_441754</name>
</gene>
<keyword evidence="2" id="KW-1185">Reference proteome</keyword>
<protein>
    <submittedName>
        <fullName evidence="1">Uncharacterized protein</fullName>
    </submittedName>
</protein>
<reference evidence="2" key="2">
    <citation type="submission" date="2015-01" db="EMBL/GenBank/DDBJ databases">
        <title>Evolutionary Origins and Diversification of the Mycorrhizal Mutualists.</title>
        <authorList>
            <consortium name="DOE Joint Genome Institute"/>
            <consortium name="Mycorrhizal Genomics Consortium"/>
            <person name="Kohler A."/>
            <person name="Kuo A."/>
            <person name="Nagy L.G."/>
            <person name="Floudas D."/>
            <person name="Copeland A."/>
            <person name="Barry K.W."/>
            <person name="Cichocki N."/>
            <person name="Veneault-Fourrey C."/>
            <person name="LaButti K."/>
            <person name="Lindquist E.A."/>
            <person name="Lipzen A."/>
            <person name="Lundell T."/>
            <person name="Morin E."/>
            <person name="Murat C."/>
            <person name="Riley R."/>
            <person name="Ohm R."/>
            <person name="Sun H."/>
            <person name="Tunlid A."/>
            <person name="Henrissat B."/>
            <person name="Grigoriev I.V."/>
            <person name="Hibbett D.S."/>
            <person name="Martin F."/>
        </authorList>
    </citation>
    <scope>NUCLEOTIDE SEQUENCE [LARGE SCALE GENOMIC DNA]</scope>
    <source>
        <strain evidence="2">h7</strain>
    </source>
</reference>
<dbReference type="HOGENOM" id="CLU_2558540_0_0_1"/>
<proteinExistence type="predicted"/>
<sequence length="82" mass="8825">MSEEGASKHHFLPGVLLIPGTYRFPSSAWKSANLSSMQSKSRGEACTISRLFRTVTLGSSVPSWPLLSSTLVTISSIGRWAA</sequence>
<accession>A0A0C3C8E9</accession>
<dbReference type="Proteomes" id="UP000053424">
    <property type="component" value="Unassembled WGS sequence"/>
</dbReference>
<dbReference type="AlphaFoldDB" id="A0A0C3C8E9"/>
<evidence type="ECO:0000313" key="2">
    <source>
        <dbReference type="Proteomes" id="UP000053424"/>
    </source>
</evidence>
<organism evidence="1 2">
    <name type="scientific">Hebeloma cylindrosporum</name>
    <dbReference type="NCBI Taxonomy" id="76867"/>
    <lineage>
        <taxon>Eukaryota</taxon>
        <taxon>Fungi</taxon>
        <taxon>Dikarya</taxon>
        <taxon>Basidiomycota</taxon>
        <taxon>Agaricomycotina</taxon>
        <taxon>Agaricomycetes</taxon>
        <taxon>Agaricomycetidae</taxon>
        <taxon>Agaricales</taxon>
        <taxon>Agaricineae</taxon>
        <taxon>Hymenogastraceae</taxon>
        <taxon>Hebeloma</taxon>
    </lineage>
</organism>
<dbReference type="EMBL" id="KN831772">
    <property type="protein sequence ID" value="KIM45090.1"/>
    <property type="molecule type" value="Genomic_DNA"/>
</dbReference>
<name>A0A0C3C8E9_HEBCY</name>